<gene>
    <name evidence="2" type="ORF">EUGRSUZ_F01198</name>
</gene>
<sequence>MAFRPNPLSLTVPGPAFESWLRDSGYLELLDQRSSSSSSASAASAAAASDPHAFGFFASVFSGLGTLVSLVTLNPLSKLTTDDFSGETPSWTTAFIGSCDSYSFPSSPAQARLRVHENVRRFACNYATLFILFFACALKVIVSEKKSGKITDGKSLVHADNYSLSPKFILRTQNNLINIEVEISI</sequence>
<dbReference type="InParanoid" id="A0A059BN78"/>
<accession>A0A059BN78</accession>
<keyword evidence="1" id="KW-0812">Transmembrane</keyword>
<evidence type="ECO:0000256" key="1">
    <source>
        <dbReference type="SAM" id="Phobius"/>
    </source>
</evidence>
<name>A0A059BN78_EUCGR</name>
<dbReference type="STRING" id="71139.A0A059BN78"/>
<dbReference type="GO" id="GO:0005783">
    <property type="term" value="C:endoplasmic reticulum"/>
    <property type="evidence" value="ECO:0000318"/>
    <property type="project" value="GO_Central"/>
</dbReference>
<protein>
    <recommendedName>
        <fullName evidence="3">PRA1 family protein</fullName>
    </recommendedName>
</protein>
<organism evidence="2">
    <name type="scientific">Eucalyptus grandis</name>
    <name type="common">Flooded gum</name>
    <dbReference type="NCBI Taxonomy" id="71139"/>
    <lineage>
        <taxon>Eukaryota</taxon>
        <taxon>Viridiplantae</taxon>
        <taxon>Streptophyta</taxon>
        <taxon>Embryophyta</taxon>
        <taxon>Tracheophyta</taxon>
        <taxon>Spermatophyta</taxon>
        <taxon>Magnoliopsida</taxon>
        <taxon>eudicotyledons</taxon>
        <taxon>Gunneridae</taxon>
        <taxon>Pentapetalae</taxon>
        <taxon>rosids</taxon>
        <taxon>malvids</taxon>
        <taxon>Myrtales</taxon>
        <taxon>Myrtaceae</taxon>
        <taxon>Myrtoideae</taxon>
        <taxon>Eucalypteae</taxon>
        <taxon>Eucalyptus</taxon>
    </lineage>
</organism>
<dbReference type="OMA" id="CAIDESA"/>
<feature type="transmembrane region" description="Helical" evidence="1">
    <location>
        <begin position="122"/>
        <end position="142"/>
    </location>
</feature>
<proteinExistence type="predicted"/>
<dbReference type="GO" id="GO:0005794">
    <property type="term" value="C:Golgi apparatus"/>
    <property type="evidence" value="ECO:0000318"/>
    <property type="project" value="GO_Central"/>
</dbReference>
<dbReference type="Gramene" id="KCW67449">
    <property type="protein sequence ID" value="KCW67449"/>
    <property type="gene ID" value="EUGRSUZ_F01198"/>
</dbReference>
<dbReference type="EMBL" id="KK198758">
    <property type="protein sequence ID" value="KCW67449.1"/>
    <property type="molecule type" value="Genomic_DNA"/>
</dbReference>
<keyword evidence="1" id="KW-1133">Transmembrane helix</keyword>
<keyword evidence="1" id="KW-0472">Membrane</keyword>
<dbReference type="eggNOG" id="ENOG502QTYE">
    <property type="taxonomic scope" value="Eukaryota"/>
</dbReference>
<evidence type="ECO:0000313" key="2">
    <source>
        <dbReference type="EMBL" id="KCW67449.1"/>
    </source>
</evidence>
<dbReference type="AlphaFoldDB" id="A0A059BN78"/>
<reference evidence="2" key="1">
    <citation type="submission" date="2013-07" db="EMBL/GenBank/DDBJ databases">
        <title>The genome of Eucalyptus grandis.</title>
        <authorList>
            <person name="Schmutz J."/>
            <person name="Hayes R."/>
            <person name="Myburg A."/>
            <person name="Tuskan G."/>
            <person name="Grattapaglia D."/>
            <person name="Rokhsar D.S."/>
        </authorList>
    </citation>
    <scope>NUCLEOTIDE SEQUENCE</scope>
    <source>
        <tissue evidence="2">Leaf extractions</tissue>
    </source>
</reference>
<feature type="transmembrane region" description="Helical" evidence="1">
    <location>
        <begin position="53"/>
        <end position="73"/>
    </location>
</feature>
<dbReference type="GO" id="GO:0016192">
    <property type="term" value="P:vesicle-mediated transport"/>
    <property type="evidence" value="ECO:0000318"/>
    <property type="project" value="GO_Central"/>
</dbReference>
<evidence type="ECO:0008006" key="3">
    <source>
        <dbReference type="Google" id="ProtNLM"/>
    </source>
</evidence>